<evidence type="ECO:0000256" key="7">
    <source>
        <dbReference type="ARBA" id="ARBA00029392"/>
    </source>
</evidence>
<dbReference type="InterPro" id="IPR003140">
    <property type="entry name" value="PLipase/COase/thioEstase"/>
</dbReference>
<evidence type="ECO:0000259" key="10">
    <source>
        <dbReference type="Pfam" id="PF02230"/>
    </source>
</evidence>
<dbReference type="PANTHER" id="PTHR10655:SF17">
    <property type="entry name" value="LYSOPHOSPHOLIPASE-LIKE PROTEIN 1"/>
    <property type="match status" value="1"/>
</dbReference>
<evidence type="ECO:0000256" key="5">
    <source>
        <dbReference type="ARBA" id="ARBA00022801"/>
    </source>
</evidence>
<evidence type="ECO:0000256" key="2">
    <source>
        <dbReference type="ARBA" id="ARBA00012423"/>
    </source>
</evidence>
<evidence type="ECO:0000313" key="11">
    <source>
        <dbReference type="EMBL" id="KAE9404826.1"/>
    </source>
</evidence>
<dbReference type="GO" id="GO:0005737">
    <property type="term" value="C:cytoplasm"/>
    <property type="evidence" value="ECO:0007669"/>
    <property type="project" value="TreeGrafter"/>
</dbReference>
<dbReference type="OrthoDB" id="2418081at2759"/>
<evidence type="ECO:0000256" key="1">
    <source>
        <dbReference type="ARBA" id="ARBA00006499"/>
    </source>
</evidence>
<comment type="similarity">
    <text evidence="1">Belongs to the AB hydrolase superfamily. AB hydrolase 2 family.</text>
</comment>
<evidence type="ECO:0000256" key="9">
    <source>
        <dbReference type="ARBA" id="ARBA00047337"/>
    </source>
</evidence>
<dbReference type="EC" id="3.1.2.22" evidence="2"/>
<dbReference type="EMBL" id="ML769413">
    <property type="protein sequence ID" value="KAE9404826.1"/>
    <property type="molecule type" value="Genomic_DNA"/>
</dbReference>
<comment type="catalytic activity">
    <reaction evidence="9">
        <text>S-hexadecanoyl-L-cysteinyl-[protein] + H2O = L-cysteinyl-[protein] + hexadecanoate + H(+)</text>
        <dbReference type="Rhea" id="RHEA:19233"/>
        <dbReference type="Rhea" id="RHEA-COMP:10131"/>
        <dbReference type="Rhea" id="RHEA-COMP:11032"/>
        <dbReference type="ChEBI" id="CHEBI:7896"/>
        <dbReference type="ChEBI" id="CHEBI:15377"/>
        <dbReference type="ChEBI" id="CHEBI:15378"/>
        <dbReference type="ChEBI" id="CHEBI:29950"/>
        <dbReference type="ChEBI" id="CHEBI:74151"/>
        <dbReference type="EC" id="3.1.2.22"/>
    </reaction>
</comment>
<evidence type="ECO:0000256" key="4">
    <source>
        <dbReference type="ARBA" id="ARBA00022487"/>
    </source>
</evidence>
<accession>A0A6A4I2S5</accession>
<keyword evidence="6" id="KW-0443">Lipid metabolism</keyword>
<gene>
    <name evidence="11" type="ORF">BT96DRAFT_988919</name>
</gene>
<comment type="function">
    <text evidence="7">Hydrolyzes fatty acids from S-acylated cysteine residues in proteins with a strong preference for palmitoylated G-alpha proteins over other acyl substrates. Mediates the deacylation of G-alpha proteins such as GPA1 in vivo, but has weak or no activity toward palmitoylated Ras proteins. Has weak lysophospholipase activity in vitro; however such activity may not exist in vivo.</text>
</comment>
<dbReference type="Gene3D" id="3.40.50.1820">
    <property type="entry name" value="alpha/beta hydrolase"/>
    <property type="match status" value="1"/>
</dbReference>
<keyword evidence="4" id="KW-0719">Serine esterase</keyword>
<dbReference type="PANTHER" id="PTHR10655">
    <property type="entry name" value="LYSOPHOSPHOLIPASE-RELATED"/>
    <property type="match status" value="1"/>
</dbReference>
<dbReference type="GO" id="GO:0006631">
    <property type="term" value="P:fatty acid metabolic process"/>
    <property type="evidence" value="ECO:0007669"/>
    <property type="project" value="UniProtKB-KW"/>
</dbReference>
<dbReference type="InterPro" id="IPR029058">
    <property type="entry name" value="AB_hydrolase_fold"/>
</dbReference>
<dbReference type="GO" id="GO:0008474">
    <property type="term" value="F:palmitoyl-(protein) hydrolase activity"/>
    <property type="evidence" value="ECO:0007669"/>
    <property type="project" value="UniProtKB-EC"/>
</dbReference>
<keyword evidence="6" id="KW-0276">Fatty acid metabolism</keyword>
<feature type="domain" description="Phospholipase/carboxylesterase/thioesterase" evidence="10">
    <location>
        <begin position="16"/>
        <end position="200"/>
    </location>
</feature>
<dbReference type="Pfam" id="PF02230">
    <property type="entry name" value="Abhydrolase_2"/>
    <property type="match status" value="1"/>
</dbReference>
<evidence type="ECO:0000256" key="6">
    <source>
        <dbReference type="ARBA" id="ARBA00022832"/>
    </source>
</evidence>
<proteinExistence type="inferred from homology"/>
<keyword evidence="12" id="KW-1185">Reference proteome</keyword>
<sequence>MESESSSHPGLAYITVPPLKKHTATVIFAHGIGESGHVWKPFAQQLQSSTSTLQHTKWILLHAPKRLVTVKDKIAMMPSWFNTKDAIEMTAEAEPQLLEIIYALNKLVEAEMVDSGLDSTRIFLGGVGQGGVAVIGAGLAIEKKLGGLIVLSATLPLKFQLKEMLSSYAKQLPIFWSIGSAEPLNNLRSAREGVEFLTTLGFLISSGSVTEARELKSGSLPKGILFNVYRGIGHATNKEELDSLTMWLNNLCQEMNQHLEHL</sequence>
<reference evidence="11" key="1">
    <citation type="journal article" date="2019" name="Environ. Microbiol.">
        <title>Fungal ecological strategies reflected in gene transcription - a case study of two litter decomposers.</title>
        <authorList>
            <person name="Barbi F."/>
            <person name="Kohler A."/>
            <person name="Barry K."/>
            <person name="Baskaran P."/>
            <person name="Daum C."/>
            <person name="Fauchery L."/>
            <person name="Ihrmark K."/>
            <person name="Kuo A."/>
            <person name="LaButti K."/>
            <person name="Lipzen A."/>
            <person name="Morin E."/>
            <person name="Grigoriev I.V."/>
            <person name="Henrissat B."/>
            <person name="Lindahl B."/>
            <person name="Martin F."/>
        </authorList>
    </citation>
    <scope>NUCLEOTIDE SEQUENCE</scope>
    <source>
        <strain evidence="11">JB14</strain>
    </source>
</reference>
<organism evidence="11 12">
    <name type="scientific">Gymnopus androsaceus JB14</name>
    <dbReference type="NCBI Taxonomy" id="1447944"/>
    <lineage>
        <taxon>Eukaryota</taxon>
        <taxon>Fungi</taxon>
        <taxon>Dikarya</taxon>
        <taxon>Basidiomycota</taxon>
        <taxon>Agaricomycotina</taxon>
        <taxon>Agaricomycetes</taxon>
        <taxon>Agaricomycetidae</taxon>
        <taxon>Agaricales</taxon>
        <taxon>Marasmiineae</taxon>
        <taxon>Omphalotaceae</taxon>
        <taxon>Gymnopus</taxon>
    </lineage>
</organism>
<protein>
    <recommendedName>
        <fullName evidence="3">Acyl-protein thioesterase 1</fullName>
        <ecNumber evidence="2">3.1.2.22</ecNumber>
    </recommendedName>
    <alternativeName>
        <fullName evidence="8">Palmitoyl-protein hydrolase</fullName>
    </alternativeName>
</protein>
<name>A0A6A4I2S5_9AGAR</name>
<evidence type="ECO:0000313" key="12">
    <source>
        <dbReference type="Proteomes" id="UP000799118"/>
    </source>
</evidence>
<dbReference type="SUPFAM" id="SSF53474">
    <property type="entry name" value="alpha/beta-Hydrolases"/>
    <property type="match status" value="1"/>
</dbReference>
<keyword evidence="5" id="KW-0378">Hydrolase</keyword>
<dbReference type="Proteomes" id="UP000799118">
    <property type="component" value="Unassembled WGS sequence"/>
</dbReference>
<dbReference type="GO" id="GO:0052689">
    <property type="term" value="F:carboxylic ester hydrolase activity"/>
    <property type="evidence" value="ECO:0007669"/>
    <property type="project" value="UniProtKB-KW"/>
</dbReference>
<evidence type="ECO:0000256" key="8">
    <source>
        <dbReference type="ARBA" id="ARBA00031195"/>
    </source>
</evidence>
<evidence type="ECO:0000256" key="3">
    <source>
        <dbReference type="ARBA" id="ARBA00014923"/>
    </source>
</evidence>
<dbReference type="InterPro" id="IPR050565">
    <property type="entry name" value="LYPA1-2/EST-like"/>
</dbReference>
<dbReference type="AlphaFoldDB" id="A0A6A4I2S5"/>